<dbReference type="EMBL" id="JAEUXJ010000001">
    <property type="protein sequence ID" value="MBL6454370.1"/>
    <property type="molecule type" value="Genomic_DNA"/>
</dbReference>
<reference evidence="3 4" key="1">
    <citation type="submission" date="2021-01" db="EMBL/GenBank/DDBJ databases">
        <title>Belnapia mucosa sp. nov. and Belnapia arida sp. nov., isolated from the Tabernas Desert (Almeria, Spain).</title>
        <authorList>
            <person name="Molina-Menor E."/>
            <person name="Vidal-Verdu A."/>
            <person name="Calonge A."/>
            <person name="Satari L."/>
            <person name="Pereto Magraner J."/>
            <person name="Porcar Miralles M."/>
        </authorList>
    </citation>
    <scope>NUCLEOTIDE SEQUENCE [LARGE SCALE GENOMIC DNA]</scope>
    <source>
        <strain evidence="3 4">T6</strain>
    </source>
</reference>
<dbReference type="InterPro" id="IPR005064">
    <property type="entry name" value="BUG"/>
</dbReference>
<proteinExistence type="inferred from homology"/>
<gene>
    <name evidence="3" type="ORF">JMJ55_03475</name>
</gene>
<accession>A0ABS1UY92</accession>
<dbReference type="Gene3D" id="3.40.190.150">
    <property type="entry name" value="Bordetella uptake gene, domain 1"/>
    <property type="match status" value="1"/>
</dbReference>
<protein>
    <submittedName>
        <fullName evidence="3">Tripartite tricarboxylate transporter substrate binding protein</fullName>
    </submittedName>
</protein>
<dbReference type="PIRSF" id="PIRSF017082">
    <property type="entry name" value="YflP"/>
    <property type="match status" value="1"/>
</dbReference>
<comment type="caution">
    <text evidence="3">The sequence shown here is derived from an EMBL/GenBank/DDBJ whole genome shotgun (WGS) entry which is preliminary data.</text>
</comment>
<comment type="similarity">
    <text evidence="1">Belongs to the UPF0065 (bug) family.</text>
</comment>
<dbReference type="Proteomes" id="UP000606490">
    <property type="component" value="Unassembled WGS sequence"/>
</dbReference>
<evidence type="ECO:0000313" key="4">
    <source>
        <dbReference type="Proteomes" id="UP000606490"/>
    </source>
</evidence>
<dbReference type="Gene3D" id="3.40.190.10">
    <property type="entry name" value="Periplasmic binding protein-like II"/>
    <property type="match status" value="1"/>
</dbReference>
<dbReference type="Pfam" id="PF03401">
    <property type="entry name" value="TctC"/>
    <property type="match status" value="1"/>
</dbReference>
<dbReference type="PANTHER" id="PTHR42928">
    <property type="entry name" value="TRICARBOXYLATE-BINDING PROTEIN"/>
    <property type="match status" value="1"/>
</dbReference>
<feature type="chain" id="PRO_5046188066" evidence="2">
    <location>
        <begin position="26"/>
        <end position="324"/>
    </location>
</feature>
<name>A0ABS1UY92_9PROT</name>
<feature type="signal peptide" evidence="2">
    <location>
        <begin position="1"/>
        <end position="25"/>
    </location>
</feature>
<evidence type="ECO:0000313" key="3">
    <source>
        <dbReference type="EMBL" id="MBL6454370.1"/>
    </source>
</evidence>
<dbReference type="CDD" id="cd13578">
    <property type="entry name" value="PBP2_Bug27"/>
    <property type="match status" value="1"/>
</dbReference>
<dbReference type="PANTHER" id="PTHR42928:SF5">
    <property type="entry name" value="BLR1237 PROTEIN"/>
    <property type="match status" value="1"/>
</dbReference>
<dbReference type="RefSeq" id="WP_202824078.1">
    <property type="nucleotide sequence ID" value="NZ_JAEUXJ010000001.1"/>
</dbReference>
<evidence type="ECO:0000256" key="1">
    <source>
        <dbReference type="ARBA" id="ARBA00006987"/>
    </source>
</evidence>
<sequence length="324" mass="34050">MTMTRRATLAALPLLAAPALLRAQAWPARPVRLIVPFTPGGATDAIARLVAERLGAALGQSFVVENRAGAGGNVGAEIAAKAEPDGYTLLAATISVSALAPYLYPKLPFDPVQDFASIGGTAHVANGIFTRPDLPVSSLADLMQLARSKPGALSYGTPGNGTSGHLCAEYLKYQAKLDIQHIPYRGTSPAIADLIGGRLDLCVDNLPTYLPHWREGKLKLLAVTSAGRWFATPDVPTVAEAAPLPGFAATAWWGLQAPLRTPEPVLAALEGALLAALAEPATRTRLRELGVEALPLGRAEFDRHIASENAKWGEVIRAAGIRAE</sequence>
<evidence type="ECO:0000256" key="2">
    <source>
        <dbReference type="SAM" id="SignalP"/>
    </source>
</evidence>
<dbReference type="InterPro" id="IPR042100">
    <property type="entry name" value="Bug_dom1"/>
</dbReference>
<keyword evidence="2" id="KW-0732">Signal</keyword>
<organism evidence="3 4">
    <name type="scientific">Belnapia mucosa</name>
    <dbReference type="NCBI Taxonomy" id="2804532"/>
    <lineage>
        <taxon>Bacteria</taxon>
        <taxon>Pseudomonadati</taxon>
        <taxon>Pseudomonadota</taxon>
        <taxon>Alphaproteobacteria</taxon>
        <taxon>Acetobacterales</taxon>
        <taxon>Roseomonadaceae</taxon>
        <taxon>Belnapia</taxon>
    </lineage>
</organism>
<dbReference type="SUPFAM" id="SSF53850">
    <property type="entry name" value="Periplasmic binding protein-like II"/>
    <property type="match status" value="1"/>
</dbReference>
<keyword evidence="4" id="KW-1185">Reference proteome</keyword>